<dbReference type="SUPFAM" id="SSF53383">
    <property type="entry name" value="PLP-dependent transferases"/>
    <property type="match status" value="1"/>
</dbReference>
<dbReference type="Gene3D" id="3.90.1150.10">
    <property type="entry name" value="Aspartate Aminotransferase, domain 1"/>
    <property type="match status" value="1"/>
</dbReference>
<reference evidence="6" key="1">
    <citation type="journal article" date="2020" name="mSystems">
        <title>Genome- and Community-Level Interaction Insights into Carbon Utilization and Element Cycling Functions of Hydrothermarchaeota in Hydrothermal Sediment.</title>
        <authorList>
            <person name="Zhou Z."/>
            <person name="Liu Y."/>
            <person name="Xu W."/>
            <person name="Pan J."/>
            <person name="Luo Z.H."/>
            <person name="Li M."/>
        </authorList>
    </citation>
    <scope>NUCLEOTIDE SEQUENCE [LARGE SCALE GENOMIC DNA]</scope>
    <source>
        <strain evidence="6">HyVt-102</strain>
    </source>
</reference>
<dbReference type="GO" id="GO:0000271">
    <property type="term" value="P:polysaccharide biosynthetic process"/>
    <property type="evidence" value="ECO:0007669"/>
    <property type="project" value="TreeGrafter"/>
</dbReference>
<dbReference type="InterPro" id="IPR015421">
    <property type="entry name" value="PyrdxlP-dep_Trfase_major"/>
</dbReference>
<evidence type="ECO:0000256" key="5">
    <source>
        <dbReference type="RuleBase" id="RU004508"/>
    </source>
</evidence>
<dbReference type="PIRSF" id="PIRSF000390">
    <property type="entry name" value="PLP_StrS"/>
    <property type="match status" value="1"/>
</dbReference>
<dbReference type="GO" id="GO:0008483">
    <property type="term" value="F:transaminase activity"/>
    <property type="evidence" value="ECO:0007669"/>
    <property type="project" value="UniProtKB-KW"/>
</dbReference>
<dbReference type="Pfam" id="PF01041">
    <property type="entry name" value="DegT_DnrJ_EryC1"/>
    <property type="match status" value="1"/>
</dbReference>
<dbReference type="AlphaFoldDB" id="A0A7C0Z9K8"/>
<keyword evidence="6" id="KW-0032">Aminotransferase</keyword>
<comment type="caution">
    <text evidence="6">The sequence shown here is derived from an EMBL/GenBank/DDBJ whole genome shotgun (WGS) entry which is preliminary data.</text>
</comment>
<dbReference type="PANTHER" id="PTHR30244">
    <property type="entry name" value="TRANSAMINASE"/>
    <property type="match status" value="1"/>
</dbReference>
<proteinExistence type="inferred from homology"/>
<dbReference type="CDD" id="cd00616">
    <property type="entry name" value="AHBA_syn"/>
    <property type="match status" value="1"/>
</dbReference>
<dbReference type="InterPro" id="IPR015424">
    <property type="entry name" value="PyrdxlP-dep_Trfase"/>
</dbReference>
<feature type="modified residue" description="N6-(pyridoxal phosphate)lysine" evidence="4">
    <location>
        <position position="203"/>
    </location>
</feature>
<gene>
    <name evidence="6" type="ORF">ENF18_04010</name>
</gene>
<sequence>MRNVPLVDLKAQYREIKEELFNMWEEILEGMRLYLGPNVQAFEKEFGEYIGVADCIGVGNGTEAVHYAIRAAGVNSGEKVITVSHTFFATIEAIIHAGAEPLMVDINEDTYNISPDRILEYIETKCRFDGETLIDKSDGKVVRAILPVHLYGQSACMGRIMEIAKKYNLKVIEDAAQAQGAEYNGRKVGSIGDVAGFSFYFSKNLGAFGEAGGVTTNDPDIAYMVKRLREHGQKDKYHHEMFGFNGRLDELQAAVLRLKLKRLDKWNERRRMIARMYNDYLSDLPIKTPVEHEKAKHVYHLYVIRTERRDELFNYLRENGVGAGIHYPVPCHKQEPLLELNISLPVTEKVADEIISLPIHPHMTDADVEYVCDTIRAFFAGG</sequence>
<dbReference type="GO" id="GO:0030170">
    <property type="term" value="F:pyridoxal phosphate binding"/>
    <property type="evidence" value="ECO:0007669"/>
    <property type="project" value="TreeGrafter"/>
</dbReference>
<dbReference type="EMBL" id="DQWE01000190">
    <property type="protein sequence ID" value="HDI82940.1"/>
    <property type="molecule type" value="Genomic_DNA"/>
</dbReference>
<evidence type="ECO:0000256" key="4">
    <source>
        <dbReference type="PIRSR" id="PIRSR000390-2"/>
    </source>
</evidence>
<keyword evidence="1 4" id="KW-0663">Pyridoxal phosphate</keyword>
<feature type="active site" description="Proton acceptor" evidence="3">
    <location>
        <position position="203"/>
    </location>
</feature>
<evidence type="ECO:0000256" key="2">
    <source>
        <dbReference type="ARBA" id="ARBA00037999"/>
    </source>
</evidence>
<dbReference type="Gene3D" id="3.40.640.10">
    <property type="entry name" value="Type I PLP-dependent aspartate aminotransferase-like (Major domain)"/>
    <property type="match status" value="1"/>
</dbReference>
<dbReference type="PANTHER" id="PTHR30244:SF36">
    <property type="entry name" value="3-OXO-GLUCOSE-6-PHOSPHATE:GLUTAMATE AMINOTRANSFERASE"/>
    <property type="match status" value="1"/>
</dbReference>
<dbReference type="Proteomes" id="UP000885847">
    <property type="component" value="Unassembled WGS sequence"/>
</dbReference>
<organism evidence="6">
    <name type="scientific">candidate division WOR-3 bacterium</name>
    <dbReference type="NCBI Taxonomy" id="2052148"/>
    <lineage>
        <taxon>Bacteria</taxon>
        <taxon>Bacteria division WOR-3</taxon>
    </lineage>
</organism>
<evidence type="ECO:0000256" key="3">
    <source>
        <dbReference type="PIRSR" id="PIRSR000390-1"/>
    </source>
</evidence>
<keyword evidence="6" id="KW-0808">Transferase</keyword>
<comment type="similarity">
    <text evidence="2 5">Belongs to the DegT/DnrJ/EryC1 family.</text>
</comment>
<evidence type="ECO:0000313" key="6">
    <source>
        <dbReference type="EMBL" id="HDI82940.1"/>
    </source>
</evidence>
<name>A0A7C0Z9K8_UNCW3</name>
<protein>
    <submittedName>
        <fullName evidence="6">DegT/DnrJ/EryC1/StrS family aminotransferase</fullName>
    </submittedName>
</protein>
<evidence type="ECO:0000256" key="1">
    <source>
        <dbReference type="ARBA" id="ARBA00022898"/>
    </source>
</evidence>
<dbReference type="InterPro" id="IPR000653">
    <property type="entry name" value="DegT/StrS_aminotransferase"/>
</dbReference>
<accession>A0A7C0Z9K8</accession>
<dbReference type="InterPro" id="IPR015422">
    <property type="entry name" value="PyrdxlP-dep_Trfase_small"/>
</dbReference>